<evidence type="ECO:0000313" key="10">
    <source>
        <dbReference type="Proteomes" id="UP000694864"/>
    </source>
</evidence>
<dbReference type="InterPro" id="IPR045344">
    <property type="entry name" value="C-JID"/>
</dbReference>
<keyword evidence="2" id="KW-0433">Leucine-rich repeat</keyword>
<feature type="region of interest" description="Disordered" evidence="8">
    <location>
        <begin position="1304"/>
        <end position="1330"/>
    </location>
</feature>
<dbReference type="InterPro" id="IPR011713">
    <property type="entry name" value="Leu-rich_rpt_3"/>
</dbReference>
<dbReference type="EC" id="3.2.2.6" evidence="1"/>
<reference evidence="11" key="2">
    <citation type="submission" date="2025-08" db="UniProtKB">
        <authorList>
            <consortium name="RefSeq"/>
        </authorList>
    </citation>
    <scope>IDENTIFICATION</scope>
    <source>
        <tissue evidence="11">Leaf</tissue>
    </source>
</reference>
<evidence type="ECO:0000259" key="9">
    <source>
        <dbReference type="PROSITE" id="PS50104"/>
    </source>
</evidence>
<dbReference type="Pfam" id="PF20160">
    <property type="entry name" value="C-JID"/>
    <property type="match status" value="1"/>
</dbReference>
<keyword evidence="3" id="KW-0677">Repeat</keyword>
<dbReference type="PANTHER" id="PTHR11017">
    <property type="entry name" value="LEUCINE-RICH REPEAT-CONTAINING PROTEIN"/>
    <property type="match status" value="1"/>
</dbReference>
<dbReference type="SMART" id="SM00382">
    <property type="entry name" value="AAA"/>
    <property type="match status" value="1"/>
</dbReference>
<evidence type="ECO:0000256" key="3">
    <source>
        <dbReference type="ARBA" id="ARBA00022737"/>
    </source>
</evidence>
<dbReference type="InterPro" id="IPR044974">
    <property type="entry name" value="Disease_R_plants"/>
</dbReference>
<evidence type="ECO:0000313" key="11">
    <source>
        <dbReference type="RefSeq" id="XP_019086569.1"/>
    </source>
</evidence>
<reference evidence="10" key="1">
    <citation type="journal article" date="2014" name="Nat. Commun.">
        <title>The emerging biofuel crop Camelina sativa retains a highly undifferentiated hexaploid genome structure.</title>
        <authorList>
            <person name="Kagale S."/>
            <person name="Koh C."/>
            <person name="Nixon J."/>
            <person name="Bollina V."/>
            <person name="Clarke W.E."/>
            <person name="Tuteja R."/>
            <person name="Spillane C."/>
            <person name="Robinson S.J."/>
            <person name="Links M.G."/>
            <person name="Clarke C."/>
            <person name="Higgins E.E."/>
            <person name="Huebert T."/>
            <person name="Sharpe A.G."/>
            <person name="Parkin I.A."/>
        </authorList>
    </citation>
    <scope>NUCLEOTIDE SEQUENCE [LARGE SCALE GENOMIC DNA]</scope>
    <source>
        <strain evidence="10">cv. DH55</strain>
    </source>
</reference>
<dbReference type="PROSITE" id="PS50104">
    <property type="entry name" value="TIR"/>
    <property type="match status" value="1"/>
</dbReference>
<evidence type="ECO:0000256" key="2">
    <source>
        <dbReference type="ARBA" id="ARBA00022614"/>
    </source>
</evidence>
<dbReference type="Pfam" id="PF07725">
    <property type="entry name" value="LRR_3"/>
    <property type="match status" value="3"/>
</dbReference>
<dbReference type="SUPFAM" id="SSF52047">
    <property type="entry name" value="RNI-like"/>
    <property type="match status" value="1"/>
</dbReference>
<feature type="compositionally biased region" description="Basic and acidic residues" evidence="8">
    <location>
        <begin position="1320"/>
        <end position="1329"/>
    </location>
</feature>
<dbReference type="InterPro" id="IPR032675">
    <property type="entry name" value="LRR_dom_sf"/>
</dbReference>
<dbReference type="RefSeq" id="XP_019086569.1">
    <property type="nucleotide sequence ID" value="XM_019231024.1"/>
</dbReference>
<dbReference type="GeneID" id="104718661"/>
<evidence type="ECO:0000256" key="1">
    <source>
        <dbReference type="ARBA" id="ARBA00011982"/>
    </source>
</evidence>
<gene>
    <name evidence="11" type="primary">LOC104718661</name>
</gene>
<proteinExistence type="predicted"/>
<evidence type="ECO:0000256" key="7">
    <source>
        <dbReference type="ARBA" id="ARBA00047304"/>
    </source>
</evidence>
<evidence type="ECO:0000256" key="8">
    <source>
        <dbReference type="SAM" id="MobiDB-lite"/>
    </source>
</evidence>
<keyword evidence="5" id="KW-0611">Plant defense</keyword>
<dbReference type="SUPFAM" id="SSF52058">
    <property type="entry name" value="L domain-like"/>
    <property type="match status" value="1"/>
</dbReference>
<dbReference type="InterPro" id="IPR027417">
    <property type="entry name" value="P-loop_NTPase"/>
</dbReference>
<dbReference type="SUPFAM" id="SSF52540">
    <property type="entry name" value="P-loop containing nucleoside triphosphate hydrolases"/>
    <property type="match status" value="1"/>
</dbReference>
<dbReference type="InterPro" id="IPR042197">
    <property type="entry name" value="Apaf_helical"/>
</dbReference>
<evidence type="ECO:0000256" key="6">
    <source>
        <dbReference type="ARBA" id="ARBA00023027"/>
    </source>
</evidence>
<protein>
    <recommendedName>
        <fullName evidence="1">ADP-ribosyl cyclase/cyclic ADP-ribose hydrolase</fullName>
        <ecNumber evidence="1">3.2.2.6</ecNumber>
    </recommendedName>
</protein>
<dbReference type="PANTHER" id="PTHR11017:SF274">
    <property type="entry name" value="ADP-RIBOSYL CYCLASE_CYCLIC ADP-RIBOSE HYDROLASE-RELATED"/>
    <property type="match status" value="1"/>
</dbReference>
<dbReference type="InterPro" id="IPR003593">
    <property type="entry name" value="AAA+_ATPase"/>
</dbReference>
<evidence type="ECO:0000256" key="4">
    <source>
        <dbReference type="ARBA" id="ARBA00022801"/>
    </source>
</evidence>
<dbReference type="Proteomes" id="UP000694864">
    <property type="component" value="Chromosome 10"/>
</dbReference>
<dbReference type="SMART" id="SM00255">
    <property type="entry name" value="TIR"/>
    <property type="match status" value="1"/>
</dbReference>
<keyword evidence="4" id="KW-0378">Hydrolase</keyword>
<dbReference type="Pfam" id="PF00931">
    <property type="entry name" value="NB-ARC"/>
    <property type="match status" value="1"/>
</dbReference>
<evidence type="ECO:0000256" key="5">
    <source>
        <dbReference type="ARBA" id="ARBA00022821"/>
    </source>
</evidence>
<dbReference type="InterPro" id="IPR035897">
    <property type="entry name" value="Toll_tir_struct_dom_sf"/>
</dbReference>
<dbReference type="Gene3D" id="1.10.8.430">
    <property type="entry name" value="Helical domain of apoptotic protease-activating factors"/>
    <property type="match status" value="1"/>
</dbReference>
<feature type="compositionally biased region" description="Polar residues" evidence="8">
    <location>
        <begin position="1306"/>
        <end position="1319"/>
    </location>
</feature>
<feature type="domain" description="TIR" evidence="9">
    <location>
        <begin position="10"/>
        <end position="173"/>
    </location>
</feature>
<comment type="catalytic activity">
    <reaction evidence="7">
        <text>NAD(+) + H2O = ADP-D-ribose + nicotinamide + H(+)</text>
        <dbReference type="Rhea" id="RHEA:16301"/>
        <dbReference type="ChEBI" id="CHEBI:15377"/>
        <dbReference type="ChEBI" id="CHEBI:15378"/>
        <dbReference type="ChEBI" id="CHEBI:17154"/>
        <dbReference type="ChEBI" id="CHEBI:57540"/>
        <dbReference type="ChEBI" id="CHEBI:57967"/>
        <dbReference type="EC" id="3.2.2.6"/>
    </reaction>
    <physiologicalReaction direction="left-to-right" evidence="7">
        <dbReference type="Rhea" id="RHEA:16302"/>
    </physiologicalReaction>
</comment>
<dbReference type="SUPFAM" id="SSF46785">
    <property type="entry name" value="Winged helix' DNA-binding domain"/>
    <property type="match status" value="1"/>
</dbReference>
<dbReference type="Pfam" id="PF23282">
    <property type="entry name" value="WHD_ROQ1"/>
    <property type="match status" value="1"/>
</dbReference>
<accession>A0ABM1QII1</accession>
<sequence>MAASSSSGSRRYDVFPSFRGEDVRDSFLSHLLKELKRKTITFIDDEIERSRPIGSELLSAIKQSRIAIVVFSENYASSTWCLNELVEIHKCYLELDLMVIPIFFHVDPSEVRKQTGEFGKAFHKTCEGKSDDEIQSWKLALADVASMAGEDLRNWPNEAAMIEKVTHDVLKKSMTPSDDFGEFVGIEAHLEELNSMLCLESEEARVVGILGTSGIGKTTIARALYNQLSSHFHLRAFEACRRTIGDDYSQKLYWEEQLLSKILGEKDLKIEKVGVVKERLKEKKVLIVLDDVDDLELLKTLVGQTGWFGSGSRVIVITQDRRILEAHNIELIHEVEFPSELLALEIFCRSAFAQDSPPDGFVELAVEVAELAGNLPLGLSVLGSSLKGRDKDEWMMMLPLLRNGLDGKIEKTLRVSYDRLDRKERDLFLHIACLFNGDEVRLISDLLRDNADIRLTMLAKKSLIRITTQPETVVMHNLLQKLGREIVRAESDSPERRRFLVDIEDIRDVLVDNDDDTGMQTVLGIYLDASYTPESFSINDQSFECVRSLQFLIVSDHRLWAEKREGKWLIPMDMRVYEDGRICYTGDHDLKWLQLGTRGRLDLPTRLDYLPPKLKLLRWNNCPLNCLPNSFKAAYLVELTLENSNLEKLWEETPQLGRLKRMNLHGSKNLKEIPDLSNAINLEKLILIECSSLVTLPSSIQNVTKLSHLYMMGIFFKPLQLRKPFVSLDENSFKGMLNLQFLKIQDHSWWQPNGTKLDLPNGLVYLPRKLKWLEWNTRPLKCLPSNFKAEYLVELTMKCSKLEKSWEGAQPLGNLKRMIMDGSKYLKEIPDLSYARNLEELYLFECTSLVTLTSSIQNAIKLRKLDMRGCTKLESFPTHLNLESLEYLDLTGCHNLRKFPLIIMEKSASSPYGMKIEVEDCFWNKNLPPLDYLDCLMRCMPCEFRPEYLVRLIVRGNKMLEKLWEGVQSLGSLVKMDLSECENLTEVPDLSKATNLESLKLNNCKSLVMLPSTIGNLQNLEHLGLSGCKSLVMLPCSVNLSCLGSLCLNGCSSLTSFPLISSSIYMLHLENTAIEEVPNCIENFSRLVELTMSGCKRLKNVSPNIFGLSSLKKLDFTDCGDFVTALRDATVMGTLEDHFSCIPTDGKYCKFLNCFKLDVDARELILRSYFKPTVLLGGQVPKHFTHRAYGNSLSVTLPHSSLSQDFLRFKACVVVDFRTAVEDRDSCLLVNAVFNGRKYWQSFFKGADLNWGNTDHLLVCSFKFHPMDLPSSLVFNDVEFKFSCSYRIKECGVRLLNVYPSPDGAATSSETKEYNQQSRGKGDVVVETRRSKKRRTRVSLFAITRTEYFKFQDQNNHRLLNRIDPLNLLCR</sequence>
<dbReference type="InterPro" id="IPR036390">
    <property type="entry name" value="WH_DNA-bd_sf"/>
</dbReference>
<dbReference type="Gene3D" id="3.80.10.10">
    <property type="entry name" value="Ribonuclease Inhibitor"/>
    <property type="match status" value="4"/>
</dbReference>
<dbReference type="InterPro" id="IPR002182">
    <property type="entry name" value="NB-ARC"/>
</dbReference>
<organism evidence="10 11">
    <name type="scientific">Camelina sativa</name>
    <name type="common">False flax</name>
    <name type="synonym">Myagrum sativum</name>
    <dbReference type="NCBI Taxonomy" id="90675"/>
    <lineage>
        <taxon>Eukaryota</taxon>
        <taxon>Viridiplantae</taxon>
        <taxon>Streptophyta</taxon>
        <taxon>Embryophyta</taxon>
        <taxon>Tracheophyta</taxon>
        <taxon>Spermatophyta</taxon>
        <taxon>Magnoliopsida</taxon>
        <taxon>eudicotyledons</taxon>
        <taxon>Gunneridae</taxon>
        <taxon>Pentapetalae</taxon>
        <taxon>rosids</taxon>
        <taxon>malvids</taxon>
        <taxon>Brassicales</taxon>
        <taxon>Brassicaceae</taxon>
        <taxon>Camelineae</taxon>
        <taxon>Camelina</taxon>
    </lineage>
</organism>
<dbReference type="PRINTS" id="PR00364">
    <property type="entry name" value="DISEASERSIST"/>
</dbReference>
<name>A0ABM1QII1_CAMSA</name>
<dbReference type="Gene3D" id="3.40.50.300">
    <property type="entry name" value="P-loop containing nucleotide triphosphate hydrolases"/>
    <property type="match status" value="1"/>
</dbReference>
<keyword evidence="10" id="KW-1185">Reference proteome</keyword>
<dbReference type="InterPro" id="IPR000157">
    <property type="entry name" value="TIR_dom"/>
</dbReference>
<dbReference type="SUPFAM" id="SSF52200">
    <property type="entry name" value="Toll/Interleukin receptor TIR domain"/>
    <property type="match status" value="1"/>
</dbReference>
<dbReference type="Gene3D" id="3.40.50.10140">
    <property type="entry name" value="Toll/interleukin-1 receptor homology (TIR) domain"/>
    <property type="match status" value="1"/>
</dbReference>
<keyword evidence="6" id="KW-0520">NAD</keyword>
<dbReference type="InterPro" id="IPR058192">
    <property type="entry name" value="WHD_ROQ1-like"/>
</dbReference>
<dbReference type="Pfam" id="PF01582">
    <property type="entry name" value="TIR"/>
    <property type="match status" value="1"/>
</dbReference>